<feature type="region of interest" description="Disordered" evidence="1">
    <location>
        <begin position="134"/>
        <end position="153"/>
    </location>
</feature>
<dbReference type="Proteomes" id="UP001295684">
    <property type="component" value="Unassembled WGS sequence"/>
</dbReference>
<organism evidence="2 3">
    <name type="scientific">Euplotes crassus</name>
    <dbReference type="NCBI Taxonomy" id="5936"/>
    <lineage>
        <taxon>Eukaryota</taxon>
        <taxon>Sar</taxon>
        <taxon>Alveolata</taxon>
        <taxon>Ciliophora</taxon>
        <taxon>Intramacronucleata</taxon>
        <taxon>Spirotrichea</taxon>
        <taxon>Hypotrichia</taxon>
        <taxon>Euplotida</taxon>
        <taxon>Euplotidae</taxon>
        <taxon>Moneuplotes</taxon>
    </lineage>
</organism>
<evidence type="ECO:0000256" key="1">
    <source>
        <dbReference type="SAM" id="MobiDB-lite"/>
    </source>
</evidence>
<proteinExistence type="predicted"/>
<evidence type="ECO:0000313" key="2">
    <source>
        <dbReference type="EMBL" id="CAI2367647.1"/>
    </source>
</evidence>
<protein>
    <submittedName>
        <fullName evidence="2">Uncharacterized protein</fullName>
    </submittedName>
</protein>
<gene>
    <name evidence="2" type="ORF">ECRASSUSDP1_LOCUS8935</name>
</gene>
<dbReference type="EMBL" id="CAMPGE010008761">
    <property type="protein sequence ID" value="CAI2367647.1"/>
    <property type="molecule type" value="Genomic_DNA"/>
</dbReference>
<keyword evidence="3" id="KW-1185">Reference proteome</keyword>
<name>A0AAD1XE16_EUPCR</name>
<feature type="compositionally biased region" description="Basic residues" evidence="1">
    <location>
        <begin position="134"/>
        <end position="143"/>
    </location>
</feature>
<reference evidence="2" key="1">
    <citation type="submission" date="2023-07" db="EMBL/GenBank/DDBJ databases">
        <authorList>
            <consortium name="AG Swart"/>
            <person name="Singh M."/>
            <person name="Singh A."/>
            <person name="Seah K."/>
            <person name="Emmerich C."/>
        </authorList>
    </citation>
    <scope>NUCLEOTIDE SEQUENCE</scope>
    <source>
        <strain evidence="2">DP1</strain>
    </source>
</reference>
<dbReference type="AlphaFoldDB" id="A0AAD1XE16"/>
<evidence type="ECO:0000313" key="3">
    <source>
        <dbReference type="Proteomes" id="UP001295684"/>
    </source>
</evidence>
<comment type="caution">
    <text evidence="2">The sequence shown here is derived from an EMBL/GenBank/DDBJ whole genome shotgun (WGS) entry which is preliminary data.</text>
</comment>
<sequence length="153" mass="17903">MIIGHQEYMGLAVIPQQIFLIEYKVQSQELPDLNSQAIIMRDYCSCDCKCESLPLTPLSPCTPSPRATCMETQEFECFSNREGRGKNPWPEIHQVPKSDYEWNPQDTVKSTRVKEGKLVGFYTQKERRNKIAKLREKQRKRRQQCPISKSYSR</sequence>
<accession>A0AAD1XE16</accession>